<name>A0A7S2V8N4_9STRA</name>
<keyword evidence="4 5" id="KW-0472">Membrane</keyword>
<keyword evidence="2 5" id="KW-0812">Transmembrane</keyword>
<dbReference type="Pfam" id="PF03741">
    <property type="entry name" value="TerC"/>
    <property type="match status" value="1"/>
</dbReference>
<accession>A0A7S2V8N4</accession>
<dbReference type="EMBL" id="HBHR01024245">
    <property type="protein sequence ID" value="CAD9875646.1"/>
    <property type="molecule type" value="Transcribed_RNA"/>
</dbReference>
<evidence type="ECO:0000256" key="3">
    <source>
        <dbReference type="ARBA" id="ARBA00022989"/>
    </source>
</evidence>
<dbReference type="NCBIfam" id="TIGR03718">
    <property type="entry name" value="R_switched_Alx"/>
    <property type="match status" value="1"/>
</dbReference>
<organism evidence="7">
    <name type="scientific">Fibrocapsa japonica</name>
    <dbReference type="NCBI Taxonomy" id="94617"/>
    <lineage>
        <taxon>Eukaryota</taxon>
        <taxon>Sar</taxon>
        <taxon>Stramenopiles</taxon>
        <taxon>Ochrophyta</taxon>
        <taxon>Raphidophyceae</taxon>
        <taxon>Chattonellales</taxon>
        <taxon>Chattonellaceae</taxon>
        <taxon>Fibrocapsa</taxon>
    </lineage>
</organism>
<reference evidence="7" key="1">
    <citation type="submission" date="2021-01" db="EMBL/GenBank/DDBJ databases">
        <authorList>
            <person name="Corre E."/>
            <person name="Pelletier E."/>
            <person name="Niang G."/>
            <person name="Scheremetjew M."/>
            <person name="Finn R."/>
            <person name="Kale V."/>
            <person name="Holt S."/>
            <person name="Cochrane G."/>
            <person name="Meng A."/>
            <person name="Brown T."/>
            <person name="Cohen L."/>
        </authorList>
    </citation>
    <scope>NUCLEOTIDE SEQUENCE</scope>
    <source>
        <strain evidence="7">CCMP1661</strain>
    </source>
</reference>
<dbReference type="InterPro" id="IPR022369">
    <property type="entry name" value="Integral_membrane_TerC_rswitch"/>
</dbReference>
<proteinExistence type="predicted"/>
<evidence type="ECO:0000256" key="6">
    <source>
        <dbReference type="SAM" id="SignalP"/>
    </source>
</evidence>
<evidence type="ECO:0000256" key="2">
    <source>
        <dbReference type="ARBA" id="ARBA00022692"/>
    </source>
</evidence>
<keyword evidence="6" id="KW-0732">Signal</keyword>
<gene>
    <name evidence="7" type="ORF">FJAP1339_LOCUS12454</name>
</gene>
<feature type="signal peptide" evidence="6">
    <location>
        <begin position="1"/>
        <end position="25"/>
    </location>
</feature>
<comment type="subcellular location">
    <subcellularLocation>
        <location evidence="1">Membrane</location>
        <topology evidence="1">Multi-pass membrane protein</topology>
    </subcellularLocation>
</comment>
<keyword evidence="3 5" id="KW-1133">Transmembrane helix</keyword>
<evidence type="ECO:0000256" key="1">
    <source>
        <dbReference type="ARBA" id="ARBA00004141"/>
    </source>
</evidence>
<evidence type="ECO:0000256" key="4">
    <source>
        <dbReference type="ARBA" id="ARBA00023136"/>
    </source>
</evidence>
<protein>
    <submittedName>
        <fullName evidence="7">Uncharacterized protein</fullName>
    </submittedName>
</protein>
<feature type="transmembrane region" description="Helical" evidence="5">
    <location>
        <begin position="350"/>
        <end position="368"/>
    </location>
</feature>
<dbReference type="AlphaFoldDB" id="A0A7S2V8N4"/>
<feature type="chain" id="PRO_5031010371" evidence="6">
    <location>
        <begin position="26"/>
        <end position="374"/>
    </location>
</feature>
<feature type="transmembrane region" description="Helical" evidence="5">
    <location>
        <begin position="166"/>
        <end position="184"/>
    </location>
</feature>
<evidence type="ECO:0000256" key="5">
    <source>
        <dbReference type="SAM" id="Phobius"/>
    </source>
</evidence>
<dbReference type="InterPro" id="IPR005496">
    <property type="entry name" value="Integral_membrane_TerC"/>
</dbReference>
<dbReference type="GO" id="GO:0016020">
    <property type="term" value="C:membrane"/>
    <property type="evidence" value="ECO:0007669"/>
    <property type="project" value="UniProtKB-SubCell"/>
</dbReference>
<dbReference type="PANTHER" id="PTHR30238:SF0">
    <property type="entry name" value="THYLAKOID MEMBRANE PROTEIN TERC, CHLOROPLASTIC"/>
    <property type="match status" value="1"/>
</dbReference>
<evidence type="ECO:0000313" key="7">
    <source>
        <dbReference type="EMBL" id="CAD9875646.1"/>
    </source>
</evidence>
<sequence length="374" mass="40252">MKIFLHQWLLYIVPLLSLLQGTALALTKANVLQNLKVQPQSIGVSTPSMPTLCPSSTKSKAHSKVSAPAGSRRGLLRPEVLRMSSKDVVTQDDTGEELKSALKQTSLAVVSAAMFGAGIFWFKGVESGLEFAAGYLVEQSLSVDNLFVFLLLFKYFQVPKCYENQVLNWGIFGALLLRGIMIGIGVEAVELFQPIFLVFAAVLAYSSYKILAEWVTGEGEEEEDLEDNAIIKLASKVLTVSDEYDGGKFFTVVDGVKVATPLLLCLVCVELSDIVFAVDSVPAVFGVTKDPFIVYTSNIFAILGLRSLYTVLSKAVSELDYLQPAVGIVLGFIGSKLGLEYYGYEISTGVSLGVVAALLGGGVGLSVLTKSFRA</sequence>
<dbReference type="PANTHER" id="PTHR30238">
    <property type="entry name" value="MEMBRANE BOUND PREDICTED REDOX MODULATOR"/>
    <property type="match status" value="1"/>
</dbReference>